<dbReference type="EMBL" id="FO203503">
    <property type="protein sequence ID" value="CCK80944.1"/>
    <property type="molecule type" value="Genomic_DNA"/>
</dbReference>
<sequence>MKSCVDYAPQYKRLLRLPAIMNQGYVPCRFLFYARVEIAAGPLPMRKLPLVMVVLISSVPPI</sequence>
<reference evidence="1 2" key="1">
    <citation type="journal article" date="2013" name="Environ. Microbiol.">
        <title>Complete genome, catabolic sub-proteomes and key-metabolites of Desulfobacula toluolica Tol2, a marine, aromatic compound-degrading, sulfate-reducing bacterium.</title>
        <authorList>
            <person name="Wohlbrand L."/>
            <person name="Jacob J.H."/>
            <person name="Kube M."/>
            <person name="Mussmann M."/>
            <person name="Jarling R."/>
            <person name="Beck A."/>
            <person name="Amann R."/>
            <person name="Wilkes H."/>
            <person name="Reinhardt R."/>
            <person name="Rabus R."/>
        </authorList>
    </citation>
    <scope>NUCLEOTIDE SEQUENCE [LARGE SCALE GENOMIC DNA]</scope>
    <source>
        <strain evidence="2">DSM 7467 / Tol2</strain>
    </source>
</reference>
<evidence type="ECO:0000313" key="2">
    <source>
        <dbReference type="Proteomes" id="UP000007347"/>
    </source>
</evidence>
<gene>
    <name evidence="1" type="ordered locus">TOL2_C27840</name>
</gene>
<evidence type="ECO:0000313" key="1">
    <source>
        <dbReference type="EMBL" id="CCK80944.1"/>
    </source>
</evidence>
<dbReference type="HOGENOM" id="CLU_2896823_0_0_7"/>
<organism evidence="1 2">
    <name type="scientific">Desulfobacula toluolica (strain DSM 7467 / Tol2)</name>
    <dbReference type="NCBI Taxonomy" id="651182"/>
    <lineage>
        <taxon>Bacteria</taxon>
        <taxon>Pseudomonadati</taxon>
        <taxon>Thermodesulfobacteriota</taxon>
        <taxon>Desulfobacteria</taxon>
        <taxon>Desulfobacterales</taxon>
        <taxon>Desulfobacteraceae</taxon>
        <taxon>Desulfobacula</taxon>
    </lineage>
</organism>
<proteinExistence type="predicted"/>
<name>K0NA66_DESTT</name>
<dbReference type="AlphaFoldDB" id="K0NA66"/>
<accession>K0NA66</accession>
<dbReference type="Proteomes" id="UP000007347">
    <property type="component" value="Chromosome"/>
</dbReference>
<protein>
    <submittedName>
        <fullName evidence="1">Uncharacterized protein</fullName>
    </submittedName>
</protein>
<dbReference type="STRING" id="651182.TOL2_C27840"/>
<dbReference type="KEGG" id="dto:TOL2_C27840"/>
<keyword evidence="2" id="KW-1185">Reference proteome</keyword>